<sequence>MTIPTTHNNFIDAPPPTITDIILPPPPPAQLMATNTTNPTPTISVATSDDLPSATPNTTTAPSTSDGYLVLTVISAVGCKFAN</sequence>
<evidence type="ECO:0000313" key="2">
    <source>
        <dbReference type="EMBL" id="VDL89762.1"/>
    </source>
</evidence>
<evidence type="ECO:0000313" key="3">
    <source>
        <dbReference type="Proteomes" id="UP000275846"/>
    </source>
</evidence>
<dbReference type="Proteomes" id="UP000275846">
    <property type="component" value="Unassembled WGS sequence"/>
</dbReference>
<reference evidence="4" key="1">
    <citation type="submission" date="2016-06" db="UniProtKB">
        <authorList>
            <consortium name="WormBaseParasite"/>
        </authorList>
    </citation>
    <scope>IDENTIFICATION</scope>
</reference>
<gene>
    <name evidence="2" type="ORF">SSLN_LOCUS3377</name>
</gene>
<evidence type="ECO:0000313" key="4">
    <source>
        <dbReference type="WBParaSite" id="SSLN_0000348001-mRNA-1"/>
    </source>
</evidence>
<evidence type="ECO:0000256" key="1">
    <source>
        <dbReference type="SAM" id="MobiDB-lite"/>
    </source>
</evidence>
<dbReference type="WBParaSite" id="SSLN_0000348001-mRNA-1">
    <property type="protein sequence ID" value="SSLN_0000348001-mRNA-1"/>
    <property type="gene ID" value="SSLN_0000348001"/>
</dbReference>
<dbReference type="EMBL" id="UYSU01032523">
    <property type="protein sequence ID" value="VDL89762.1"/>
    <property type="molecule type" value="Genomic_DNA"/>
</dbReference>
<reference evidence="2 3" key="2">
    <citation type="submission" date="2018-11" db="EMBL/GenBank/DDBJ databases">
        <authorList>
            <consortium name="Pathogen Informatics"/>
        </authorList>
    </citation>
    <scope>NUCLEOTIDE SEQUENCE [LARGE SCALE GENOMIC DNA]</scope>
    <source>
        <strain evidence="2 3">NST_G2</strain>
    </source>
</reference>
<dbReference type="AlphaFoldDB" id="A0A183SGM9"/>
<feature type="compositionally biased region" description="Polar residues" evidence="1">
    <location>
        <begin position="32"/>
        <end position="47"/>
    </location>
</feature>
<proteinExistence type="predicted"/>
<keyword evidence="3" id="KW-1185">Reference proteome</keyword>
<organism evidence="4">
    <name type="scientific">Schistocephalus solidus</name>
    <name type="common">Tapeworm</name>
    <dbReference type="NCBI Taxonomy" id="70667"/>
    <lineage>
        <taxon>Eukaryota</taxon>
        <taxon>Metazoa</taxon>
        <taxon>Spiralia</taxon>
        <taxon>Lophotrochozoa</taxon>
        <taxon>Platyhelminthes</taxon>
        <taxon>Cestoda</taxon>
        <taxon>Eucestoda</taxon>
        <taxon>Diphyllobothriidea</taxon>
        <taxon>Diphyllobothriidae</taxon>
        <taxon>Schistocephalus</taxon>
    </lineage>
</organism>
<feature type="compositionally biased region" description="Low complexity" evidence="1">
    <location>
        <begin position="52"/>
        <end position="64"/>
    </location>
</feature>
<accession>A0A183SGM9</accession>
<feature type="region of interest" description="Disordered" evidence="1">
    <location>
        <begin position="27"/>
        <end position="64"/>
    </location>
</feature>
<name>A0A183SGM9_SCHSO</name>
<protein>
    <submittedName>
        <fullName evidence="2 4">Uncharacterized protein</fullName>
    </submittedName>
</protein>